<feature type="region of interest" description="Disordered" evidence="1">
    <location>
        <begin position="54"/>
        <end position="91"/>
    </location>
</feature>
<comment type="caution">
    <text evidence="2">The sequence shown here is derived from an EMBL/GenBank/DDBJ whole genome shotgun (WGS) entry which is preliminary data.</text>
</comment>
<keyword evidence="3" id="KW-1185">Reference proteome</keyword>
<gene>
    <name evidence="2" type="ORF">D915_009761</name>
</gene>
<reference evidence="2" key="1">
    <citation type="submission" date="2019-03" db="EMBL/GenBank/DDBJ databases">
        <title>Improved annotation for the trematode Fasciola hepatica.</title>
        <authorList>
            <person name="Choi Y.-J."/>
            <person name="Martin J."/>
            <person name="Mitreva M."/>
        </authorList>
    </citation>
    <scope>NUCLEOTIDE SEQUENCE [LARGE SCALE GENOMIC DNA]</scope>
</reference>
<feature type="compositionally biased region" description="Polar residues" evidence="1">
    <location>
        <begin position="81"/>
        <end position="91"/>
    </location>
</feature>
<dbReference type="EMBL" id="JXXN02006142">
    <property type="protein sequence ID" value="THD19557.1"/>
    <property type="molecule type" value="Genomic_DNA"/>
</dbReference>
<protein>
    <submittedName>
        <fullName evidence="2">Uncharacterized protein</fullName>
    </submittedName>
</protein>
<dbReference type="AlphaFoldDB" id="A0A4E0RE44"/>
<accession>A0A4E0RE44</accession>
<evidence type="ECO:0000313" key="3">
    <source>
        <dbReference type="Proteomes" id="UP000230066"/>
    </source>
</evidence>
<evidence type="ECO:0000256" key="1">
    <source>
        <dbReference type="SAM" id="MobiDB-lite"/>
    </source>
</evidence>
<evidence type="ECO:0000313" key="2">
    <source>
        <dbReference type="EMBL" id="THD19557.1"/>
    </source>
</evidence>
<organism evidence="2 3">
    <name type="scientific">Fasciola hepatica</name>
    <name type="common">Liver fluke</name>
    <dbReference type="NCBI Taxonomy" id="6192"/>
    <lineage>
        <taxon>Eukaryota</taxon>
        <taxon>Metazoa</taxon>
        <taxon>Spiralia</taxon>
        <taxon>Lophotrochozoa</taxon>
        <taxon>Platyhelminthes</taxon>
        <taxon>Trematoda</taxon>
        <taxon>Digenea</taxon>
        <taxon>Plagiorchiida</taxon>
        <taxon>Echinostomata</taxon>
        <taxon>Echinostomatoidea</taxon>
        <taxon>Fasciolidae</taxon>
        <taxon>Fasciola</taxon>
    </lineage>
</organism>
<sequence length="230" mass="25943">MEDFNFNTLAESEMAPSIFDKPEIPSTHATRRKSSRRSILPCVCPVESTCESPRDKVTSLQIPPASHPVSSSPTNPPPTNGFNHSSSSPTECMNSTDIVDRYLREIADWSSLLQRFDSKLNRITNPADCLPSAQWIQEDRVIAHYSEILLPILEDSENGVNETSAIPDNLLPLHRQMLFDLACLPDLLERQRGFLTGLCQSIQLDWSLERQTFEASHRTIDSIMEEFLSI</sequence>
<name>A0A4E0RE44_FASHE</name>
<proteinExistence type="predicted"/>
<dbReference type="Proteomes" id="UP000230066">
    <property type="component" value="Unassembled WGS sequence"/>
</dbReference>